<dbReference type="Proteomes" id="UP000318126">
    <property type="component" value="Unassembled WGS sequence"/>
</dbReference>
<keyword evidence="2 3" id="KW-0732">Signal</keyword>
<evidence type="ECO:0000256" key="3">
    <source>
        <dbReference type="SAM" id="SignalP"/>
    </source>
</evidence>
<comment type="similarity">
    <text evidence="1">Belongs to the CsgA/CsgB family.</text>
</comment>
<dbReference type="GO" id="GO:0009289">
    <property type="term" value="C:pilus"/>
    <property type="evidence" value="ECO:0007669"/>
    <property type="project" value="InterPro"/>
</dbReference>
<evidence type="ECO:0000256" key="2">
    <source>
        <dbReference type="ARBA" id="ARBA00022729"/>
    </source>
</evidence>
<feature type="signal peptide" evidence="3">
    <location>
        <begin position="1"/>
        <end position="22"/>
    </location>
</feature>
<dbReference type="AlphaFoldDB" id="A0A553JUQ5"/>
<evidence type="ECO:0000313" key="4">
    <source>
        <dbReference type="EMBL" id="TRY16182.1"/>
    </source>
</evidence>
<accession>A0A553JUQ5</accession>
<protein>
    <submittedName>
        <fullName evidence="4">Curlin</fullName>
    </submittedName>
</protein>
<evidence type="ECO:0000313" key="5">
    <source>
        <dbReference type="Proteomes" id="UP000318126"/>
    </source>
</evidence>
<sequence length="143" mass="15660">MSILNSVFLLFITLCFSTWVLADDDLDTSSTYELPVTLQSLLESNGRENLVNLVQLGNLNTAHIIQLGSHNYTDLLQLGDNNEADVAQYGKNNQVELIQVGDDNQASITQVGNNNQVNLNQLGSANFSIEQIADGAEITITQY</sequence>
<dbReference type="InterPro" id="IPR009742">
    <property type="entry name" value="Curlin_rpt"/>
</dbReference>
<dbReference type="OrthoDB" id="6270137at2"/>
<feature type="chain" id="PRO_5022019659" evidence="3">
    <location>
        <begin position="23"/>
        <end position="143"/>
    </location>
</feature>
<reference evidence="5" key="1">
    <citation type="submission" date="2019-07" db="EMBL/GenBank/DDBJ databases">
        <title>Shewanella sp. YLB-08 draft genomic sequence.</title>
        <authorList>
            <person name="Yu L."/>
        </authorList>
    </citation>
    <scope>NUCLEOTIDE SEQUENCE [LARGE SCALE GENOMIC DNA]</scope>
    <source>
        <strain evidence="5">JCM 20706</strain>
    </source>
</reference>
<evidence type="ECO:0000256" key="1">
    <source>
        <dbReference type="ARBA" id="ARBA00009766"/>
    </source>
</evidence>
<dbReference type="Pfam" id="PF07012">
    <property type="entry name" value="Curlin_rpt"/>
    <property type="match status" value="1"/>
</dbReference>
<dbReference type="GO" id="GO:0007155">
    <property type="term" value="P:cell adhesion"/>
    <property type="evidence" value="ECO:0007669"/>
    <property type="project" value="InterPro"/>
</dbReference>
<comment type="caution">
    <text evidence="4">The sequence shown here is derived from an EMBL/GenBank/DDBJ whole genome shotgun (WGS) entry which is preliminary data.</text>
</comment>
<proteinExistence type="inferred from homology"/>
<dbReference type="EMBL" id="VKGK01000001">
    <property type="protein sequence ID" value="TRY16182.1"/>
    <property type="molecule type" value="Genomic_DNA"/>
</dbReference>
<name>A0A553JUQ5_SHEHA</name>
<keyword evidence="5" id="KW-1185">Reference proteome</keyword>
<gene>
    <name evidence="4" type="ORF">FN961_00695</name>
</gene>
<organism evidence="4 5">
    <name type="scientific">Shewanella hanedai</name>
    <name type="common">Alteromonas hanedai</name>
    <dbReference type="NCBI Taxonomy" id="25"/>
    <lineage>
        <taxon>Bacteria</taxon>
        <taxon>Pseudomonadati</taxon>
        <taxon>Pseudomonadota</taxon>
        <taxon>Gammaproteobacteria</taxon>
        <taxon>Alteromonadales</taxon>
        <taxon>Shewanellaceae</taxon>
        <taxon>Shewanella</taxon>
    </lineage>
</organism>